<name>A0A9W8P998_9AGAR</name>
<comment type="caution">
    <text evidence="2">The sequence shown here is derived from an EMBL/GenBank/DDBJ whole genome shotgun (WGS) entry which is preliminary data.</text>
</comment>
<organism evidence="2 3">
    <name type="scientific">Lentinula detonsa</name>
    <dbReference type="NCBI Taxonomy" id="2804962"/>
    <lineage>
        <taxon>Eukaryota</taxon>
        <taxon>Fungi</taxon>
        <taxon>Dikarya</taxon>
        <taxon>Basidiomycota</taxon>
        <taxon>Agaricomycotina</taxon>
        <taxon>Agaricomycetes</taxon>
        <taxon>Agaricomycetidae</taxon>
        <taxon>Agaricales</taxon>
        <taxon>Marasmiineae</taxon>
        <taxon>Omphalotaceae</taxon>
        <taxon>Lentinula</taxon>
    </lineage>
</organism>
<keyword evidence="3" id="KW-1185">Reference proteome</keyword>
<gene>
    <name evidence="2" type="ORF">DFH05DRAFT_1457294</name>
</gene>
<feature type="signal peptide" evidence="1">
    <location>
        <begin position="1"/>
        <end position="19"/>
    </location>
</feature>
<dbReference type="AlphaFoldDB" id="A0A9W8P998"/>
<reference evidence="2 3" key="1">
    <citation type="journal article" date="2023" name="Proc. Natl. Acad. Sci. U.S.A.">
        <title>A global phylogenomic analysis of the shiitake genus Lentinula.</title>
        <authorList>
            <person name="Sierra-Patev S."/>
            <person name="Min B."/>
            <person name="Naranjo-Ortiz M."/>
            <person name="Looney B."/>
            <person name="Konkel Z."/>
            <person name="Slot J.C."/>
            <person name="Sakamoto Y."/>
            <person name="Steenwyk J.L."/>
            <person name="Rokas A."/>
            <person name="Carro J."/>
            <person name="Camarero S."/>
            <person name="Ferreira P."/>
            <person name="Molpeceres G."/>
            <person name="Ruiz-Duenas F.J."/>
            <person name="Serrano A."/>
            <person name="Henrissat B."/>
            <person name="Drula E."/>
            <person name="Hughes K.W."/>
            <person name="Mata J.L."/>
            <person name="Ishikawa N.K."/>
            <person name="Vargas-Isla R."/>
            <person name="Ushijima S."/>
            <person name="Smith C.A."/>
            <person name="Donoghue J."/>
            <person name="Ahrendt S."/>
            <person name="Andreopoulos W."/>
            <person name="He G."/>
            <person name="LaButti K."/>
            <person name="Lipzen A."/>
            <person name="Ng V."/>
            <person name="Riley R."/>
            <person name="Sandor L."/>
            <person name="Barry K."/>
            <person name="Martinez A.T."/>
            <person name="Xiao Y."/>
            <person name="Gibbons J.G."/>
            <person name="Terashima K."/>
            <person name="Grigoriev I.V."/>
            <person name="Hibbett D."/>
        </authorList>
    </citation>
    <scope>NUCLEOTIDE SEQUENCE [LARGE SCALE GENOMIC DNA]</scope>
    <source>
        <strain evidence="2 3">TFB7810</strain>
    </source>
</reference>
<dbReference type="Proteomes" id="UP001142393">
    <property type="component" value="Unassembled WGS sequence"/>
</dbReference>
<evidence type="ECO:0000256" key="1">
    <source>
        <dbReference type="SAM" id="SignalP"/>
    </source>
</evidence>
<sequence length="155" mass="17209">MRLLFACLALLGLAPFMHAMPAGPNSGALTRVHGPPSNLKVNSQGSVPVTVTVKFPPPFDGERFASPASSIESERVRNRMDRLIAILKGLYRDHGELDQGVHFQYVNEFRQPQDPSLSKFFKVVISGPFYPCPDISPCHFQVPYDTRKLPKMVTA</sequence>
<evidence type="ECO:0000313" key="3">
    <source>
        <dbReference type="Proteomes" id="UP001142393"/>
    </source>
</evidence>
<feature type="chain" id="PRO_5040765633" description="Secreted protein" evidence="1">
    <location>
        <begin position="20"/>
        <end position="155"/>
    </location>
</feature>
<keyword evidence="1" id="KW-0732">Signal</keyword>
<accession>A0A9W8P998</accession>
<evidence type="ECO:0000313" key="2">
    <source>
        <dbReference type="EMBL" id="KAJ3749523.1"/>
    </source>
</evidence>
<protein>
    <recommendedName>
        <fullName evidence="4">Secreted protein</fullName>
    </recommendedName>
</protein>
<proteinExistence type="predicted"/>
<evidence type="ECO:0008006" key="4">
    <source>
        <dbReference type="Google" id="ProtNLM"/>
    </source>
</evidence>
<dbReference type="EMBL" id="JANVFU010000002">
    <property type="protein sequence ID" value="KAJ3749523.1"/>
    <property type="molecule type" value="Genomic_DNA"/>
</dbReference>